<dbReference type="AlphaFoldDB" id="A0A3N4JGI0"/>
<reference evidence="1 2" key="1">
    <citation type="journal article" date="2018" name="Nat. Ecol. Evol.">
        <title>Pezizomycetes genomes reveal the molecular basis of ectomycorrhizal truffle lifestyle.</title>
        <authorList>
            <person name="Murat C."/>
            <person name="Payen T."/>
            <person name="Noel B."/>
            <person name="Kuo A."/>
            <person name="Morin E."/>
            <person name="Chen J."/>
            <person name="Kohler A."/>
            <person name="Krizsan K."/>
            <person name="Balestrini R."/>
            <person name="Da Silva C."/>
            <person name="Montanini B."/>
            <person name="Hainaut M."/>
            <person name="Levati E."/>
            <person name="Barry K.W."/>
            <person name="Belfiori B."/>
            <person name="Cichocki N."/>
            <person name="Clum A."/>
            <person name="Dockter R.B."/>
            <person name="Fauchery L."/>
            <person name="Guy J."/>
            <person name="Iotti M."/>
            <person name="Le Tacon F."/>
            <person name="Lindquist E.A."/>
            <person name="Lipzen A."/>
            <person name="Malagnac F."/>
            <person name="Mello A."/>
            <person name="Molinier V."/>
            <person name="Miyauchi S."/>
            <person name="Poulain J."/>
            <person name="Riccioni C."/>
            <person name="Rubini A."/>
            <person name="Sitrit Y."/>
            <person name="Splivallo R."/>
            <person name="Traeger S."/>
            <person name="Wang M."/>
            <person name="Zifcakova L."/>
            <person name="Wipf D."/>
            <person name="Zambonelli A."/>
            <person name="Paolocci F."/>
            <person name="Nowrousian M."/>
            <person name="Ottonello S."/>
            <person name="Baldrian P."/>
            <person name="Spatafora J.W."/>
            <person name="Henrissat B."/>
            <person name="Nagy L.G."/>
            <person name="Aury J.M."/>
            <person name="Wincker P."/>
            <person name="Grigoriev I.V."/>
            <person name="Bonfante P."/>
            <person name="Martin F.M."/>
        </authorList>
    </citation>
    <scope>NUCLEOTIDE SEQUENCE [LARGE SCALE GENOMIC DNA]</scope>
    <source>
        <strain evidence="1 2">120613-1</strain>
    </source>
</reference>
<name>A0A3N4JGI0_9PEZI</name>
<evidence type="ECO:0000313" key="1">
    <source>
        <dbReference type="EMBL" id="RPA96078.1"/>
    </source>
</evidence>
<dbReference type="EMBL" id="ML120418">
    <property type="protein sequence ID" value="RPA96078.1"/>
    <property type="molecule type" value="Genomic_DNA"/>
</dbReference>
<gene>
    <name evidence="1" type="ORF">L873DRAFT_1811951</name>
</gene>
<protein>
    <submittedName>
        <fullName evidence="1">Uncharacterized protein</fullName>
    </submittedName>
</protein>
<keyword evidence="2" id="KW-1185">Reference proteome</keyword>
<sequence length="123" mass="14344">MPSRKDLLRLEHLKSTYEGHRKAADGLKKATEGNREIIEEQKKKGLKRTNQEPQDLLDNFRVVVDTTMVPIVTAVVLKSFYKKGLRLVQMRDHVSDIRADIIRRHQDRFNEFCLAISEKCLIL</sequence>
<dbReference type="Proteomes" id="UP000276215">
    <property type="component" value="Unassembled WGS sequence"/>
</dbReference>
<proteinExistence type="predicted"/>
<organism evidence="1 2">
    <name type="scientific">Choiromyces venosus 120613-1</name>
    <dbReference type="NCBI Taxonomy" id="1336337"/>
    <lineage>
        <taxon>Eukaryota</taxon>
        <taxon>Fungi</taxon>
        <taxon>Dikarya</taxon>
        <taxon>Ascomycota</taxon>
        <taxon>Pezizomycotina</taxon>
        <taxon>Pezizomycetes</taxon>
        <taxon>Pezizales</taxon>
        <taxon>Tuberaceae</taxon>
        <taxon>Choiromyces</taxon>
    </lineage>
</organism>
<evidence type="ECO:0000313" key="2">
    <source>
        <dbReference type="Proteomes" id="UP000276215"/>
    </source>
</evidence>
<accession>A0A3N4JGI0</accession>